<dbReference type="InterPro" id="IPR025202">
    <property type="entry name" value="PLD-like_dom"/>
</dbReference>
<evidence type="ECO:0000313" key="9">
    <source>
        <dbReference type="EMBL" id="SHG81858.1"/>
    </source>
</evidence>
<dbReference type="GO" id="GO:0016891">
    <property type="term" value="F:RNA endonuclease activity producing 5'-phosphomonoesters, hydrolytic mechanism"/>
    <property type="evidence" value="ECO:0007669"/>
    <property type="project" value="TreeGrafter"/>
</dbReference>
<dbReference type="EMBL" id="FQWZ01000003">
    <property type="protein sequence ID" value="SHG81858.1"/>
    <property type="molecule type" value="Genomic_DNA"/>
</dbReference>
<evidence type="ECO:0000259" key="8">
    <source>
        <dbReference type="PROSITE" id="PS50035"/>
    </source>
</evidence>
<evidence type="ECO:0000256" key="2">
    <source>
        <dbReference type="ARBA" id="ARBA00008664"/>
    </source>
</evidence>
<feature type="signal peptide" evidence="7">
    <location>
        <begin position="1"/>
        <end position="32"/>
    </location>
</feature>
<keyword evidence="10" id="KW-1185">Reference proteome</keyword>
<evidence type="ECO:0000256" key="5">
    <source>
        <dbReference type="ARBA" id="ARBA00022963"/>
    </source>
</evidence>
<feature type="domain" description="PLD phosphodiesterase" evidence="8">
    <location>
        <begin position="120"/>
        <end position="147"/>
    </location>
</feature>
<name>A0A1M5MX29_9GAMM</name>
<dbReference type="RefSeq" id="WP_072896160.1">
    <property type="nucleotide sequence ID" value="NZ_FQWZ01000003.1"/>
</dbReference>
<dbReference type="GO" id="GO:0004630">
    <property type="term" value="F:phospholipase D activity"/>
    <property type="evidence" value="ECO:0007669"/>
    <property type="project" value="UniProtKB-EC"/>
</dbReference>
<dbReference type="Proteomes" id="UP000199758">
    <property type="component" value="Unassembled WGS sequence"/>
</dbReference>
<dbReference type="AlphaFoldDB" id="A0A1M5MX29"/>
<keyword evidence="6" id="KW-0443">Lipid metabolism</keyword>
<dbReference type="Pfam" id="PF13091">
    <property type="entry name" value="PLDc_2"/>
    <property type="match status" value="1"/>
</dbReference>
<comment type="similarity">
    <text evidence="2">Belongs to the phospholipase D family.</text>
</comment>
<comment type="catalytic activity">
    <reaction evidence="1">
        <text>a 1,2-diacyl-sn-glycero-3-phosphocholine + H2O = a 1,2-diacyl-sn-glycero-3-phosphate + choline + H(+)</text>
        <dbReference type="Rhea" id="RHEA:14445"/>
        <dbReference type="ChEBI" id="CHEBI:15354"/>
        <dbReference type="ChEBI" id="CHEBI:15377"/>
        <dbReference type="ChEBI" id="CHEBI:15378"/>
        <dbReference type="ChEBI" id="CHEBI:57643"/>
        <dbReference type="ChEBI" id="CHEBI:58608"/>
        <dbReference type="EC" id="3.1.4.4"/>
    </reaction>
</comment>
<gene>
    <name evidence="9" type="ORF">SAMN04488068_1516</name>
</gene>
<evidence type="ECO:0000256" key="3">
    <source>
        <dbReference type="ARBA" id="ARBA00012027"/>
    </source>
</evidence>
<evidence type="ECO:0000256" key="7">
    <source>
        <dbReference type="SAM" id="SignalP"/>
    </source>
</evidence>
<evidence type="ECO:0000313" key="10">
    <source>
        <dbReference type="Proteomes" id="UP000199758"/>
    </source>
</evidence>
<reference evidence="9 10" key="1">
    <citation type="submission" date="2016-11" db="EMBL/GenBank/DDBJ databases">
        <authorList>
            <person name="Jaros S."/>
            <person name="Januszkiewicz K."/>
            <person name="Wedrychowicz H."/>
        </authorList>
    </citation>
    <scope>NUCLEOTIDE SEQUENCE [LARGE SCALE GENOMIC DNA]</scope>
    <source>
        <strain evidence="9 10">CGMCC 1.7049</strain>
    </source>
</reference>
<dbReference type="GO" id="GO:0016042">
    <property type="term" value="P:lipid catabolic process"/>
    <property type="evidence" value="ECO:0007669"/>
    <property type="project" value="UniProtKB-KW"/>
</dbReference>
<dbReference type="InterPro" id="IPR001736">
    <property type="entry name" value="PLipase_D/transphosphatidylase"/>
</dbReference>
<dbReference type="STRING" id="490188.SAMN04488068_1516"/>
<evidence type="ECO:0000256" key="4">
    <source>
        <dbReference type="ARBA" id="ARBA00022801"/>
    </source>
</evidence>
<dbReference type="PROSITE" id="PS50035">
    <property type="entry name" value="PLD"/>
    <property type="match status" value="1"/>
</dbReference>
<keyword evidence="4" id="KW-0378">Hydrolase</keyword>
<keyword evidence="5" id="KW-0442">Lipid degradation</keyword>
<dbReference type="CDD" id="cd09170">
    <property type="entry name" value="PLDc_Nuc"/>
    <property type="match status" value="1"/>
</dbReference>
<accession>A0A1M5MX29</accession>
<proteinExistence type="inferred from homology"/>
<sequence length="186" mass="20344">MKSKRSKLLSAPFAPIWLVAAAVMAQPGSAQAAEVAAAFSPGIAGTTAEALVIETIDSARQSIRLAAYYLTSRPIAQALVDARRRGVDVKAVLDKDTLNRSAGSAQYLANSDIAVRIDSEYSTMHNKFMVVDSQTVQTGSFNYTEAASRANAENVIVVRNHAPFAQEYESEWQRLWRESEPLPRRN</sequence>
<dbReference type="PANTHER" id="PTHR43856">
    <property type="entry name" value="CARDIOLIPIN HYDROLASE"/>
    <property type="match status" value="1"/>
</dbReference>
<dbReference type="PANTHER" id="PTHR43856:SF1">
    <property type="entry name" value="MITOCHONDRIAL CARDIOLIPIN HYDROLASE"/>
    <property type="match status" value="1"/>
</dbReference>
<dbReference type="OrthoDB" id="5294698at2"/>
<dbReference type="Gene3D" id="3.30.870.10">
    <property type="entry name" value="Endonuclease Chain A"/>
    <property type="match status" value="1"/>
</dbReference>
<organism evidence="9 10">
    <name type="scientific">Hydrocarboniphaga daqingensis</name>
    <dbReference type="NCBI Taxonomy" id="490188"/>
    <lineage>
        <taxon>Bacteria</taxon>
        <taxon>Pseudomonadati</taxon>
        <taxon>Pseudomonadota</taxon>
        <taxon>Gammaproteobacteria</taxon>
        <taxon>Nevskiales</taxon>
        <taxon>Nevskiaceae</taxon>
        <taxon>Hydrocarboniphaga</taxon>
    </lineage>
</organism>
<evidence type="ECO:0000256" key="1">
    <source>
        <dbReference type="ARBA" id="ARBA00000798"/>
    </source>
</evidence>
<dbReference type="SUPFAM" id="SSF56024">
    <property type="entry name" value="Phospholipase D/nuclease"/>
    <property type="match status" value="1"/>
</dbReference>
<dbReference type="SMART" id="SM00155">
    <property type="entry name" value="PLDc"/>
    <property type="match status" value="1"/>
</dbReference>
<keyword evidence="7" id="KW-0732">Signal</keyword>
<protein>
    <recommendedName>
        <fullName evidence="3">phospholipase D</fullName>
        <ecNumber evidence="3">3.1.4.4</ecNumber>
    </recommendedName>
</protein>
<dbReference type="EC" id="3.1.4.4" evidence="3"/>
<feature type="chain" id="PRO_5012431943" description="phospholipase D" evidence="7">
    <location>
        <begin position="33"/>
        <end position="186"/>
    </location>
</feature>
<dbReference type="InterPro" id="IPR051406">
    <property type="entry name" value="PLD_domain"/>
</dbReference>
<evidence type="ECO:0000256" key="6">
    <source>
        <dbReference type="ARBA" id="ARBA00023098"/>
    </source>
</evidence>
<dbReference type="GO" id="GO:0006793">
    <property type="term" value="P:phosphorus metabolic process"/>
    <property type="evidence" value="ECO:0007669"/>
    <property type="project" value="UniProtKB-ARBA"/>
</dbReference>